<dbReference type="InterPro" id="IPR039686">
    <property type="entry name" value="FANCM/Mph1-like_ID"/>
</dbReference>
<dbReference type="InterPro" id="IPR001650">
    <property type="entry name" value="Helicase_C-like"/>
</dbReference>
<gene>
    <name evidence="12" type="ORF">DFQ27_002939</name>
</gene>
<proteinExistence type="inferred from homology"/>
<dbReference type="GO" id="GO:0036297">
    <property type="term" value="P:interstrand cross-link repair"/>
    <property type="evidence" value="ECO:0007669"/>
    <property type="project" value="TreeGrafter"/>
</dbReference>
<comment type="subunit">
    <text evidence="8">Interacts with the MHF histone-fold complex to form the FANCM-MHF complex.</text>
</comment>
<dbReference type="CDD" id="cd12091">
    <property type="entry name" value="FANCM_ID"/>
    <property type="match status" value="1"/>
</dbReference>
<dbReference type="SMART" id="SM00490">
    <property type="entry name" value="HELICc"/>
    <property type="match status" value="1"/>
</dbReference>
<keyword evidence="5" id="KW-0347">Helicase</keyword>
<dbReference type="SUPFAM" id="SSF52540">
    <property type="entry name" value="P-loop containing nucleoside triphosphate hydrolases"/>
    <property type="match status" value="1"/>
</dbReference>
<sequence>MEEDDGFDDFEGLDDLAALDDDSLLNDVIHAPAPATSIPPPVAKPNKVFASLSTTSTSRTGASIPTRPNSFGASAASTGQKTSGSATHPPKPVKDYFSQFRNGGKGPANPTSSNALPGMSCSPSSATKNPAGSVSTPRTLTSSVNQAPQPPVAASMQQDDFEELGDLDDGWLDEGTQDGTAPMGPHTRTPNQAQAQAQGPAQAQAKLFPIFGRQQTGPTPASNNTTSLSFRPSTNQLPRAGSSTSIVGSASSSSWVPASDNSNDFTSAYFRSPERAPASSAPARPTHHTIDRAAVLTWKYPNNYPKRDYQFNITRRALFTNTLVSLPTGLGKTFIAAVVMLNYYRWFPESKVIFMAPTRPLVSQQIEACFKICGIPQRDTIELTGQQNSDFRKQAWITKRVIFCTPQVLQNDLHSNTCPARTIVCLVVDEAHRATGNYAFSEVVRYLTPVNPDVRILALTATPGSDIKTVQQVINNLNIASIELRTEDSMDLRPYVFQRVVQEIVVPPGRTLSEIRDEFKGMTKQYLEKLSKFGVIETAELSSLTRFQVIRGRDFYLRNTGHGQDTMGQVRRLSTLCSGIIHAYELLTIHGIRPFFVNLADPAELARVGYLSHGSGGSAALDAAGDDDLDLDDDDDGGHPVRGRGRGRGGGGRGRGGRGRGRGRGGASSGHDVETSSLAKKTLQTLPAFGRLMNRLVTLQNQANFIGHPKLERLVGIVVEHFVQHQDRSDGIESRSSSTNADGGSVPAEPDVNGSEDQLQTRIMIFANYRESVEEITRVLDAHRPMIRVSSFVGQASAKGKKGITQKEQQKLVSDFQKGHHNVLVATSIGEEGLDIGDVDLIICYDSHSSPIRMLQRMGRTGRKRKGKICLLLSEGQEEQKYRRSVTQYKNVQKSISSGSYLEYYRQSPRILPPGPYPQVDMVRIEAEPYEDPSATKGPRKRRKLNDGTLTSSSTGAVNTSAFLDDEEMARFQCRYLIPKRSVRRITFETASQALVKRLGKVFDQQSMNRSVFDRSFDKKKAMAPGLDPTSIVGHSSTTQAFVRSLWQLSVSRSELLMQAVGYPSRDEYGTRMMGHLPMEGEEETSTMRNRQPAARRVRAKKHSDGRGPRQLALDLFCPVIGSTSESDQALSANDREQKGKGKSSDMRTSGTSSLATRPRTTRPPAHIVICSDDDEDDFEIMQGLDDVLGLTSSRRRPNVQVGTREGASAVENYRVDDGSGDNDHAHRSRRRRTLNSSQSRKRRLLDSSDDDDGEMFSGIVPEQGGGPDESDHSMHLGRGGAPPPLVFDFNSSQSHRQFPRGTSSRRSASSGTTFASVDEPRSPLPERWSKEGCEVGVIVNVTHGFGASNEPLALPIMESLAISPNVMILPPVPTTNTWYRPTNDDENVAKASKNSDVEELSQPPPPRQSKSRVLRLDEEESSSEEEAVSFEERRKDGGGGIESYMPYARRHELLKKDSSGTRHNHSGGRGPGGVVLSSSGGNDFVEIDDDDLAALMDDFSDPLDY</sequence>
<evidence type="ECO:0000256" key="8">
    <source>
        <dbReference type="RuleBase" id="RU367027"/>
    </source>
</evidence>
<feature type="compositionally biased region" description="Low complexity" evidence="9">
    <location>
        <begin position="1301"/>
        <end position="1317"/>
    </location>
</feature>
<dbReference type="SMART" id="SM00487">
    <property type="entry name" value="DEXDc"/>
    <property type="match status" value="1"/>
</dbReference>
<dbReference type="InterPro" id="IPR006935">
    <property type="entry name" value="Helicase/UvrB_N"/>
</dbReference>
<feature type="region of interest" description="Disordered" evidence="9">
    <location>
        <begin position="726"/>
        <end position="755"/>
    </location>
</feature>
<feature type="compositionally biased region" description="Acidic residues" evidence="9">
    <location>
        <begin position="624"/>
        <end position="636"/>
    </location>
</feature>
<dbReference type="InterPro" id="IPR014001">
    <property type="entry name" value="Helicase_ATP-bd"/>
</dbReference>
<comment type="catalytic activity">
    <reaction evidence="8">
        <text>ATP + H2O = ADP + phosphate + H(+)</text>
        <dbReference type="Rhea" id="RHEA:13065"/>
        <dbReference type="ChEBI" id="CHEBI:15377"/>
        <dbReference type="ChEBI" id="CHEBI:15378"/>
        <dbReference type="ChEBI" id="CHEBI:30616"/>
        <dbReference type="ChEBI" id="CHEBI:43474"/>
        <dbReference type="ChEBI" id="CHEBI:456216"/>
        <dbReference type="EC" id="3.6.4.12"/>
    </reaction>
</comment>
<evidence type="ECO:0000259" key="10">
    <source>
        <dbReference type="PROSITE" id="PS51192"/>
    </source>
</evidence>
<evidence type="ECO:0000256" key="3">
    <source>
        <dbReference type="ARBA" id="ARBA00022741"/>
    </source>
</evidence>
<reference evidence="12" key="1">
    <citation type="journal article" date="2020" name="Fungal Divers.">
        <title>Resolving the Mortierellaceae phylogeny through synthesis of multi-gene phylogenetics and phylogenomics.</title>
        <authorList>
            <person name="Vandepol N."/>
            <person name="Liber J."/>
            <person name="Desiro A."/>
            <person name="Na H."/>
            <person name="Kennedy M."/>
            <person name="Barry K."/>
            <person name="Grigoriev I.V."/>
            <person name="Miller A.N."/>
            <person name="O'Donnell K."/>
            <person name="Stajich J.E."/>
            <person name="Bonito G."/>
        </authorList>
    </citation>
    <scope>NUCLEOTIDE SEQUENCE</scope>
    <source>
        <strain evidence="12">BC1065</strain>
    </source>
</reference>
<evidence type="ECO:0000256" key="4">
    <source>
        <dbReference type="ARBA" id="ARBA00022801"/>
    </source>
</evidence>
<evidence type="ECO:0000313" key="13">
    <source>
        <dbReference type="Proteomes" id="UP000807716"/>
    </source>
</evidence>
<keyword evidence="6" id="KW-0067">ATP-binding</keyword>
<feature type="domain" description="Helicase ATP-binding" evidence="10">
    <location>
        <begin position="313"/>
        <end position="481"/>
    </location>
</feature>
<protein>
    <recommendedName>
        <fullName evidence="8">ATP-dependent DNA helicase</fullName>
        <ecNumber evidence="8">3.6.4.12</ecNumber>
    </recommendedName>
</protein>
<comment type="subcellular location">
    <subcellularLocation>
        <location evidence="1 8">Nucleus</location>
    </subcellularLocation>
</comment>
<dbReference type="Gene3D" id="1.20.1320.20">
    <property type="entry name" value="hef helicase domain"/>
    <property type="match status" value="1"/>
</dbReference>
<evidence type="ECO:0000256" key="7">
    <source>
        <dbReference type="ARBA" id="ARBA00023242"/>
    </source>
</evidence>
<feature type="domain" description="Helicase C-terminal" evidence="11">
    <location>
        <begin position="751"/>
        <end position="910"/>
    </location>
</feature>
<feature type="compositionally biased region" description="Acidic residues" evidence="9">
    <location>
        <begin position="159"/>
        <end position="176"/>
    </location>
</feature>
<feature type="compositionally biased region" description="Polar residues" evidence="9">
    <location>
        <begin position="109"/>
        <end position="147"/>
    </location>
</feature>
<comment type="similarity">
    <text evidence="2 8">Belongs to the DEAD box helicase family. DEAH subfamily. FANCM sub-subfamily.</text>
</comment>
<keyword evidence="3" id="KW-0547">Nucleotide-binding</keyword>
<feature type="region of interest" description="Disordered" evidence="9">
    <location>
        <begin position="31"/>
        <end position="202"/>
    </location>
</feature>
<feature type="compositionally biased region" description="Low complexity" evidence="9">
    <location>
        <begin position="192"/>
        <end position="202"/>
    </location>
</feature>
<feature type="region of interest" description="Disordered" evidence="9">
    <location>
        <begin position="1380"/>
        <end position="1486"/>
    </location>
</feature>
<feature type="compositionally biased region" description="Acidic residues" evidence="9">
    <location>
        <begin position="1418"/>
        <end position="1430"/>
    </location>
</feature>
<keyword evidence="4" id="KW-0378">Hydrolase</keyword>
<dbReference type="GO" id="GO:0043138">
    <property type="term" value="F:3'-5' DNA helicase activity"/>
    <property type="evidence" value="ECO:0007669"/>
    <property type="project" value="InterPro"/>
</dbReference>
<dbReference type="InterPro" id="IPR027417">
    <property type="entry name" value="P-loop_NTPase"/>
</dbReference>
<evidence type="ECO:0000256" key="1">
    <source>
        <dbReference type="ARBA" id="ARBA00004123"/>
    </source>
</evidence>
<dbReference type="GO" id="GO:0005524">
    <property type="term" value="F:ATP binding"/>
    <property type="evidence" value="ECO:0007669"/>
    <property type="project" value="UniProtKB-UniRule"/>
</dbReference>
<evidence type="ECO:0000256" key="5">
    <source>
        <dbReference type="ARBA" id="ARBA00022806"/>
    </source>
</evidence>
<dbReference type="GO" id="GO:0009378">
    <property type="term" value="F:four-way junction helicase activity"/>
    <property type="evidence" value="ECO:0007669"/>
    <property type="project" value="TreeGrafter"/>
</dbReference>
<dbReference type="OrthoDB" id="164902at2759"/>
<feature type="compositionally biased region" description="Polar residues" evidence="9">
    <location>
        <begin position="214"/>
        <end position="237"/>
    </location>
</feature>
<evidence type="ECO:0000259" key="11">
    <source>
        <dbReference type="PROSITE" id="PS51194"/>
    </source>
</evidence>
<feature type="compositionally biased region" description="Polar residues" evidence="9">
    <location>
        <begin position="51"/>
        <end position="86"/>
    </location>
</feature>
<dbReference type="PANTHER" id="PTHR14025:SF20">
    <property type="entry name" value="FANCONI ANEMIA GROUP M PROTEIN"/>
    <property type="match status" value="1"/>
</dbReference>
<dbReference type="Pfam" id="PF04851">
    <property type="entry name" value="ResIII"/>
    <property type="match status" value="1"/>
</dbReference>
<comment type="function">
    <text evidence="8">ATP-dependent DNA helicase involved in DNA damage repair by homologous recombination and in genome maintenance. Capable of unwinding D-loops. Plays a role in limiting crossover recombinants during mitotic DNA double-strand break (DSB) repair. Component of a FANCM-MHF complex which promotes gene conversion at blocked replication forks, probably by reversal of the stalled fork.</text>
</comment>
<feature type="region of interest" description="Disordered" evidence="9">
    <location>
        <begin position="622"/>
        <end position="679"/>
    </location>
</feature>
<feature type="region of interest" description="Disordered" evidence="9">
    <location>
        <begin position="1126"/>
        <end position="1166"/>
    </location>
</feature>
<dbReference type="CDD" id="cd18801">
    <property type="entry name" value="SF2_C_FANCM_Hef"/>
    <property type="match status" value="1"/>
</dbReference>
<feature type="region of interest" description="Disordered" evidence="9">
    <location>
        <begin position="214"/>
        <end position="245"/>
    </location>
</feature>
<evidence type="ECO:0000256" key="2">
    <source>
        <dbReference type="ARBA" id="ARBA00009889"/>
    </source>
</evidence>
<feature type="compositionally biased region" description="Basic and acidic residues" evidence="9">
    <location>
        <begin position="1450"/>
        <end position="1461"/>
    </location>
</feature>
<dbReference type="PROSITE" id="PS51194">
    <property type="entry name" value="HELICASE_CTER"/>
    <property type="match status" value="1"/>
</dbReference>
<keyword evidence="13" id="KW-1185">Reference proteome</keyword>
<feature type="compositionally biased region" description="Basic and acidic residues" evidence="9">
    <location>
        <begin position="1134"/>
        <end position="1146"/>
    </location>
</feature>
<organism evidence="12 13">
    <name type="scientific">Actinomortierella ambigua</name>
    <dbReference type="NCBI Taxonomy" id="1343610"/>
    <lineage>
        <taxon>Eukaryota</taxon>
        <taxon>Fungi</taxon>
        <taxon>Fungi incertae sedis</taxon>
        <taxon>Mucoromycota</taxon>
        <taxon>Mortierellomycotina</taxon>
        <taxon>Mortierellomycetes</taxon>
        <taxon>Mortierellales</taxon>
        <taxon>Mortierellaceae</taxon>
        <taxon>Actinomortierella</taxon>
    </lineage>
</organism>
<feature type="compositionally biased region" description="Basic and acidic residues" evidence="9">
    <location>
        <begin position="1214"/>
        <end position="1226"/>
    </location>
</feature>
<dbReference type="EC" id="3.6.4.12" evidence="8"/>
<dbReference type="GO" id="GO:0005634">
    <property type="term" value="C:nucleus"/>
    <property type="evidence" value="ECO:0007669"/>
    <property type="project" value="UniProtKB-SubCell"/>
</dbReference>
<dbReference type="GO" id="GO:0045003">
    <property type="term" value="P:double-strand break repair via synthesis-dependent strand annealing"/>
    <property type="evidence" value="ECO:0007669"/>
    <property type="project" value="TreeGrafter"/>
</dbReference>
<dbReference type="EMBL" id="JAAAJB010000215">
    <property type="protein sequence ID" value="KAG0261460.1"/>
    <property type="molecule type" value="Genomic_DNA"/>
</dbReference>
<keyword evidence="7" id="KW-0539">Nucleus</keyword>
<feature type="region of interest" description="Disordered" evidence="9">
    <location>
        <begin position="1198"/>
        <end position="1329"/>
    </location>
</feature>
<dbReference type="InterPro" id="IPR044749">
    <property type="entry name" value="FANCM_DEXDc"/>
</dbReference>
<evidence type="ECO:0000256" key="6">
    <source>
        <dbReference type="ARBA" id="ARBA00022840"/>
    </source>
</evidence>
<dbReference type="GO" id="GO:0000400">
    <property type="term" value="F:four-way junction DNA binding"/>
    <property type="evidence" value="ECO:0007669"/>
    <property type="project" value="TreeGrafter"/>
</dbReference>
<name>A0A9P6U6C4_9FUNG</name>
<dbReference type="Pfam" id="PF00271">
    <property type="entry name" value="Helicase_C"/>
    <property type="match status" value="1"/>
</dbReference>
<comment type="caution">
    <text evidence="12">The sequence shown here is derived from an EMBL/GenBank/DDBJ whole genome shotgun (WGS) entry which is preliminary data.</text>
</comment>
<feature type="region of interest" description="Disordered" evidence="9">
    <location>
        <begin position="929"/>
        <end position="956"/>
    </location>
</feature>
<dbReference type="PANTHER" id="PTHR14025">
    <property type="entry name" value="FANCONI ANEMIA GROUP M FANCM FAMILY MEMBER"/>
    <property type="match status" value="1"/>
</dbReference>
<dbReference type="Proteomes" id="UP000807716">
    <property type="component" value="Unassembled WGS sequence"/>
</dbReference>
<dbReference type="GO" id="GO:0016787">
    <property type="term" value="F:hydrolase activity"/>
    <property type="evidence" value="ECO:0007669"/>
    <property type="project" value="UniProtKB-KW"/>
</dbReference>
<dbReference type="FunFam" id="3.40.50.300:FF:000861">
    <property type="entry name" value="Fanconi anemia, complementation group M"/>
    <property type="match status" value="1"/>
</dbReference>
<evidence type="ECO:0000313" key="12">
    <source>
        <dbReference type="EMBL" id="KAG0261460.1"/>
    </source>
</evidence>
<feature type="compositionally biased region" description="Basic residues" evidence="9">
    <location>
        <begin position="1227"/>
        <end position="1244"/>
    </location>
</feature>
<feature type="compositionally biased region" description="Polar residues" evidence="9">
    <location>
        <begin position="1147"/>
        <end position="1156"/>
    </location>
</feature>
<feature type="region of interest" description="Disordered" evidence="9">
    <location>
        <begin position="1077"/>
        <end position="1110"/>
    </location>
</feature>
<dbReference type="PROSITE" id="PS51192">
    <property type="entry name" value="HELICASE_ATP_BIND_1"/>
    <property type="match status" value="1"/>
</dbReference>
<accession>A0A9P6U6C4</accession>
<dbReference type="CDD" id="cd18033">
    <property type="entry name" value="DEXDc_FANCM"/>
    <property type="match status" value="1"/>
</dbReference>
<dbReference type="Gene3D" id="3.40.50.300">
    <property type="entry name" value="P-loop containing nucleotide triphosphate hydrolases"/>
    <property type="match status" value="2"/>
</dbReference>
<evidence type="ECO:0000256" key="9">
    <source>
        <dbReference type="SAM" id="MobiDB-lite"/>
    </source>
</evidence>